<feature type="compositionally biased region" description="Polar residues" evidence="8">
    <location>
        <begin position="56"/>
        <end position="68"/>
    </location>
</feature>
<evidence type="ECO:0000313" key="11">
    <source>
        <dbReference type="EMBL" id="EGX94110.1"/>
    </source>
</evidence>
<dbReference type="GeneID" id="18164408"/>
<dbReference type="Gene3D" id="2.70.130.10">
    <property type="entry name" value="Mannose-6-phosphate receptor binding domain"/>
    <property type="match status" value="1"/>
</dbReference>
<dbReference type="EMBL" id="JH126400">
    <property type="protein sequence ID" value="EGX94110.1"/>
    <property type="molecule type" value="Genomic_DNA"/>
</dbReference>
<evidence type="ECO:0000256" key="9">
    <source>
        <dbReference type="SAM" id="SignalP"/>
    </source>
</evidence>
<feature type="region of interest" description="Disordered" evidence="8">
    <location>
        <begin position="470"/>
        <end position="538"/>
    </location>
</feature>
<keyword evidence="5 7" id="KW-0256">Endoplasmic reticulum</keyword>
<evidence type="ECO:0000256" key="7">
    <source>
        <dbReference type="RuleBase" id="RU369099"/>
    </source>
</evidence>
<protein>
    <recommendedName>
        <fullName evidence="7">Endoplasmic reticulum lectin</fullName>
    </recommendedName>
    <alternativeName>
        <fullName evidence="7">Protein OS-9</fullName>
    </alternativeName>
    <alternativeName>
        <fullName evidence="7">Protein OS-9 homolog</fullName>
    </alternativeName>
</protein>
<evidence type="ECO:0000256" key="3">
    <source>
        <dbReference type="ARBA" id="ARBA00022729"/>
    </source>
</evidence>
<dbReference type="InParanoid" id="G3J9D1"/>
<dbReference type="STRING" id="983644.G3J9D1"/>
<evidence type="ECO:0000313" key="12">
    <source>
        <dbReference type="Proteomes" id="UP000001610"/>
    </source>
</evidence>
<feature type="compositionally biased region" description="Acidic residues" evidence="8">
    <location>
        <begin position="521"/>
        <end position="538"/>
    </location>
</feature>
<dbReference type="Gene3D" id="1.10.3620.10">
    <property type="entry name" value="YdcF like domain"/>
    <property type="match status" value="1"/>
</dbReference>
<feature type="region of interest" description="Disordered" evidence="8">
    <location>
        <begin position="56"/>
        <end position="79"/>
    </location>
</feature>
<dbReference type="InterPro" id="IPR044865">
    <property type="entry name" value="MRH_dom"/>
</dbReference>
<dbReference type="GO" id="GO:0030970">
    <property type="term" value="P:retrograde protein transport, ER to cytosol"/>
    <property type="evidence" value="ECO:0007669"/>
    <property type="project" value="TreeGrafter"/>
</dbReference>
<dbReference type="PANTHER" id="PTHR15414:SF0">
    <property type="entry name" value="ENDOPLASMIC RETICULUM LECTIN 1"/>
    <property type="match status" value="1"/>
</dbReference>
<sequence length="693" mass="76592">MRRANLLLLAVSSLCEAKPHSFSIHEDVLAHPEFEVVFGKTVISENDANLLVQHSAQHTEKSQPTSAASGHGKDDDEPPLYTYEMINMGDYRAICSIPVIEPSPAENKTATELAKAEEAREESRAVASGWELIADLEETCLYYVSGWWSYSFCRNTEIVQYHALASSPKGQPPKRDLHSPEYVLGRVPRIPSQSRSTDQATMDSEMDLIPAEIQEKGKQRFLVQKLEGGTICDLTERERTIEVQYHCVPGLQADKISWIKEVTICAYVMVVDTPRLCNDAAFLPPEPTQANTITCNLVSDEPSLLLDSNSDIPETLEDNDKEETGEPVGGAEAVAAAAATALKELLRDTGGKFKGKRAVVGDITVGSRSILSVGDEAGRAPFKLTPPRSFMTTGLAQEPKLQVIVAQGASVQDGGAVESLSREELKKLEIDPETVKDMAAQVQKLAGDNGWRLEVSESGLAGVRELKGYIDEDGDGDEAVEKKAKMQAKQKRTTSKEKAKKEKKTQVKGDGHNRPAPLTQEVEEAGGEVPNEDIGEEEGSQEIFYRDELYFFEYAFNASESRKLLEAQDHTMCKRTTASFLKTYEDLGPNMAAVRLWPTFIPSVGLDSETSDESGHGVLEMVQFSVAGIERGELWTMDRFVDLILGEIPRLRDHVHGYGRGFMEKGHHSHAERWKDDVEVATRDVVGQLRRTR</sequence>
<evidence type="ECO:0000256" key="5">
    <source>
        <dbReference type="ARBA" id="ARBA00022824"/>
    </source>
</evidence>
<comment type="subcellular location">
    <subcellularLocation>
        <location evidence="1 7">Endoplasmic reticulum membrane</location>
        <topology evidence="1 7">Peripheral membrane protein</topology>
        <orientation evidence="1 7">Lumenal side</orientation>
    </subcellularLocation>
</comment>
<evidence type="ECO:0000256" key="4">
    <source>
        <dbReference type="ARBA" id="ARBA00022734"/>
    </source>
</evidence>
<keyword evidence="6" id="KW-1015">Disulfide bond</keyword>
<evidence type="ECO:0000256" key="1">
    <source>
        <dbReference type="ARBA" id="ARBA00004367"/>
    </source>
</evidence>
<dbReference type="PANTHER" id="PTHR15414">
    <property type="entry name" value="OS-9-RELATED"/>
    <property type="match status" value="1"/>
</dbReference>
<keyword evidence="12" id="KW-1185">Reference proteome</keyword>
<dbReference type="InterPro" id="IPR009011">
    <property type="entry name" value="Man6P_isomerase_rcpt-bd_dom_sf"/>
</dbReference>
<dbReference type="InterPro" id="IPR045149">
    <property type="entry name" value="OS-9-like"/>
</dbReference>
<dbReference type="PROSITE" id="PS51914">
    <property type="entry name" value="MRH"/>
    <property type="match status" value="1"/>
</dbReference>
<keyword evidence="7" id="KW-0472">Membrane</keyword>
<dbReference type="HOGENOM" id="CLU_025069_0_0_1"/>
<feature type="signal peptide" evidence="9">
    <location>
        <begin position="1"/>
        <end position="17"/>
    </location>
</feature>
<dbReference type="OrthoDB" id="448954at2759"/>
<name>G3J9D1_CORMM</name>
<dbReference type="KEGG" id="cmt:CCM_02381"/>
<reference evidence="11 12" key="1">
    <citation type="journal article" date="2011" name="Genome Biol.">
        <title>Genome sequence of the insect pathogenic fungus Cordyceps militaris, a valued traditional Chinese medicine.</title>
        <authorList>
            <person name="Zheng P."/>
            <person name="Xia Y."/>
            <person name="Xiao G."/>
            <person name="Xiong C."/>
            <person name="Hu X."/>
            <person name="Zhang S."/>
            <person name="Zheng H."/>
            <person name="Huang Y."/>
            <person name="Zhou Y."/>
            <person name="Wang S."/>
            <person name="Zhao G.P."/>
            <person name="Liu X."/>
            <person name="St Leger R.J."/>
            <person name="Wang C."/>
        </authorList>
    </citation>
    <scope>NUCLEOTIDE SEQUENCE [LARGE SCALE GENOMIC DNA]</scope>
    <source>
        <strain evidence="11 12">CM01</strain>
    </source>
</reference>
<evidence type="ECO:0000259" key="10">
    <source>
        <dbReference type="PROSITE" id="PS51914"/>
    </source>
</evidence>
<dbReference type="VEuPathDB" id="FungiDB:CCM_02381"/>
<evidence type="ECO:0000256" key="6">
    <source>
        <dbReference type="ARBA" id="ARBA00023157"/>
    </source>
</evidence>
<evidence type="ECO:0000256" key="2">
    <source>
        <dbReference type="ARBA" id="ARBA00009918"/>
    </source>
</evidence>
<feature type="compositionally biased region" description="Basic and acidic residues" evidence="8">
    <location>
        <begin position="494"/>
        <end position="513"/>
    </location>
</feature>
<dbReference type="Pfam" id="PF07915">
    <property type="entry name" value="PRKCSH"/>
    <property type="match status" value="1"/>
</dbReference>
<dbReference type="InterPro" id="IPR012913">
    <property type="entry name" value="OS9-like_dom"/>
</dbReference>
<accession>G3J9D1</accession>
<dbReference type="Proteomes" id="UP000001610">
    <property type="component" value="Unassembled WGS sequence"/>
</dbReference>
<dbReference type="GO" id="GO:0005788">
    <property type="term" value="C:endoplasmic reticulum lumen"/>
    <property type="evidence" value="ECO:0007669"/>
    <property type="project" value="UniProtKB-UniRule"/>
</dbReference>
<gene>
    <name evidence="11" type="ORF">CCM_02381</name>
</gene>
<dbReference type="GO" id="GO:0030968">
    <property type="term" value="P:endoplasmic reticulum unfolded protein response"/>
    <property type="evidence" value="ECO:0007669"/>
    <property type="project" value="UniProtKB-UniRule"/>
</dbReference>
<dbReference type="RefSeq" id="XP_006667596.1">
    <property type="nucleotide sequence ID" value="XM_006667533.1"/>
</dbReference>
<dbReference type="eggNOG" id="KOG3394">
    <property type="taxonomic scope" value="Eukaryota"/>
</dbReference>
<feature type="domain" description="MRH" evidence="10">
    <location>
        <begin position="138"/>
        <end position="279"/>
    </location>
</feature>
<evidence type="ECO:0000256" key="8">
    <source>
        <dbReference type="SAM" id="MobiDB-lite"/>
    </source>
</evidence>
<comment type="function">
    <text evidence="7">Lectin involved in the quality control of the secretory pathway. As a member of the endoplasmic reticulum-associated degradation lumenal (ERAD-L) surveillance system, targets misfolded endoplasmic reticulum lumenal glycoproteins for degradation.</text>
</comment>
<organism evidence="11 12">
    <name type="scientific">Cordyceps militaris (strain CM01)</name>
    <name type="common">Caterpillar fungus</name>
    <dbReference type="NCBI Taxonomy" id="983644"/>
    <lineage>
        <taxon>Eukaryota</taxon>
        <taxon>Fungi</taxon>
        <taxon>Dikarya</taxon>
        <taxon>Ascomycota</taxon>
        <taxon>Pezizomycotina</taxon>
        <taxon>Sordariomycetes</taxon>
        <taxon>Hypocreomycetidae</taxon>
        <taxon>Hypocreales</taxon>
        <taxon>Cordycipitaceae</taxon>
        <taxon>Cordyceps</taxon>
    </lineage>
</organism>
<feature type="chain" id="PRO_5003446243" description="Endoplasmic reticulum lectin" evidence="9">
    <location>
        <begin position="18"/>
        <end position="693"/>
    </location>
</feature>
<proteinExistence type="inferred from homology"/>
<comment type="similarity">
    <text evidence="2 7">Belongs to the OS-9 family.</text>
</comment>
<dbReference type="GO" id="GO:0005789">
    <property type="term" value="C:endoplasmic reticulum membrane"/>
    <property type="evidence" value="ECO:0007669"/>
    <property type="project" value="UniProtKB-SubCell"/>
</dbReference>
<keyword evidence="3 9" id="KW-0732">Signal</keyword>
<dbReference type="OMA" id="AYPQFEV"/>
<dbReference type="AlphaFoldDB" id="G3J9D1"/>
<dbReference type="GO" id="GO:0030246">
    <property type="term" value="F:carbohydrate binding"/>
    <property type="evidence" value="ECO:0007669"/>
    <property type="project" value="UniProtKB-UniRule"/>
</dbReference>
<keyword evidence="4 7" id="KW-0430">Lectin</keyword>